<gene>
    <name evidence="1" type="ORF">QTN47_09820</name>
</gene>
<protein>
    <recommendedName>
        <fullName evidence="3">Beta-lactamase-inhibitor-like PepSY-like domain-containing protein</fullName>
    </recommendedName>
</protein>
<reference evidence="1 2" key="1">
    <citation type="submission" date="2023-07" db="EMBL/GenBank/DDBJ databases">
        <authorList>
            <person name="Lian W.-H."/>
        </authorList>
    </citation>
    <scope>NUCLEOTIDE SEQUENCE [LARGE SCALE GENOMIC DNA]</scope>
    <source>
        <strain evidence="1 2">SYSU DXS3180</strain>
    </source>
</reference>
<comment type="caution">
    <text evidence="1">The sequence shown here is derived from an EMBL/GenBank/DDBJ whole genome shotgun (WGS) entry which is preliminary data.</text>
</comment>
<dbReference type="Proteomes" id="UP001560573">
    <property type="component" value="Unassembled WGS sequence"/>
</dbReference>
<organism evidence="1 2">
    <name type="scientific">Danxiaibacter flavus</name>
    <dbReference type="NCBI Taxonomy" id="3049108"/>
    <lineage>
        <taxon>Bacteria</taxon>
        <taxon>Pseudomonadati</taxon>
        <taxon>Bacteroidota</taxon>
        <taxon>Chitinophagia</taxon>
        <taxon>Chitinophagales</taxon>
        <taxon>Chitinophagaceae</taxon>
        <taxon>Danxiaibacter</taxon>
    </lineage>
</organism>
<keyword evidence="2" id="KW-1185">Reference proteome</keyword>
<dbReference type="RefSeq" id="WP_369329194.1">
    <property type="nucleotide sequence ID" value="NZ_JAULBC010000002.1"/>
</dbReference>
<evidence type="ECO:0000313" key="1">
    <source>
        <dbReference type="EMBL" id="MEX6687791.1"/>
    </source>
</evidence>
<evidence type="ECO:0000313" key="2">
    <source>
        <dbReference type="Proteomes" id="UP001560573"/>
    </source>
</evidence>
<evidence type="ECO:0008006" key="3">
    <source>
        <dbReference type="Google" id="ProtNLM"/>
    </source>
</evidence>
<dbReference type="EMBL" id="JAULBC010000002">
    <property type="protein sequence ID" value="MEX6687791.1"/>
    <property type="molecule type" value="Genomic_DNA"/>
</dbReference>
<name>A0ABV3ZD37_9BACT</name>
<proteinExistence type="predicted"/>
<sequence>MKKIILLTSVIAVLAAVVFNRKIKEVVNPEKPVSKDISFAVYAGGNYSASVYDASKAQLHVTISKMKGHRESILWQKNFDAMELKNIPAECNAISQVVHINNLFEKKEELIVTYTLTYDSRGSILQRYSGEVIAKGNHANKLLIGI</sequence>
<accession>A0ABV3ZD37</accession>